<protein>
    <recommendedName>
        <fullName evidence="2">50S ribosomal protein L29</fullName>
    </recommendedName>
</protein>
<dbReference type="AlphaFoldDB" id="A0A0F9FID3"/>
<organism evidence="1">
    <name type="scientific">marine sediment metagenome</name>
    <dbReference type="NCBI Taxonomy" id="412755"/>
    <lineage>
        <taxon>unclassified sequences</taxon>
        <taxon>metagenomes</taxon>
        <taxon>ecological metagenomes</taxon>
    </lineage>
</organism>
<accession>A0A0F9FID3</accession>
<gene>
    <name evidence="1" type="ORF">LCGC14_1948810</name>
</gene>
<reference evidence="1" key="1">
    <citation type="journal article" date="2015" name="Nature">
        <title>Complex archaea that bridge the gap between prokaryotes and eukaryotes.</title>
        <authorList>
            <person name="Spang A."/>
            <person name="Saw J.H."/>
            <person name="Jorgensen S.L."/>
            <person name="Zaremba-Niedzwiedzka K."/>
            <person name="Martijn J."/>
            <person name="Lind A.E."/>
            <person name="van Eijk R."/>
            <person name="Schleper C."/>
            <person name="Guy L."/>
            <person name="Ettema T.J."/>
        </authorList>
    </citation>
    <scope>NUCLEOTIDE SEQUENCE</scope>
</reference>
<evidence type="ECO:0000313" key="1">
    <source>
        <dbReference type="EMBL" id="KKL86028.1"/>
    </source>
</evidence>
<proteinExistence type="predicted"/>
<comment type="caution">
    <text evidence="1">The sequence shown here is derived from an EMBL/GenBank/DDBJ whole genome shotgun (WGS) entry which is preliminary data.</text>
</comment>
<dbReference type="EMBL" id="LAZR01021233">
    <property type="protein sequence ID" value="KKL86028.1"/>
    <property type="molecule type" value="Genomic_DNA"/>
</dbReference>
<name>A0A0F9FID3_9ZZZZ</name>
<sequence length="58" mass="7042">MNDISKYDVNELIILLGKEIQNLEFHIDYFKGRAEMNFEPMIRRVRRLTKIREKLESS</sequence>
<evidence type="ECO:0008006" key="2">
    <source>
        <dbReference type="Google" id="ProtNLM"/>
    </source>
</evidence>